<dbReference type="EMBL" id="CP029188">
    <property type="protein sequence ID" value="AWI32643.1"/>
    <property type="molecule type" value="Genomic_DNA"/>
</dbReference>
<protein>
    <submittedName>
        <fullName evidence="1">Uncharacterized protein</fullName>
    </submittedName>
</protein>
<dbReference type="RefSeq" id="WP_108908511.1">
    <property type="nucleotide sequence ID" value="NZ_CP029188.1"/>
</dbReference>
<evidence type="ECO:0000313" key="1">
    <source>
        <dbReference type="EMBL" id="AWI32643.1"/>
    </source>
</evidence>
<sequence length="227" mass="24787">MPAIDRAPELPDPVTVIVCANCCKNHFAAGPDGRFHCPCGSVITPRDLVLDPDERWCITPAGLLAYVTAPVVALNRYREARAVMEDPTLWGWQKAAHAEYRRALAELDAARAMGLPLPHDIPVEIGRVYFAAVVNPDGTYGGGNPHALGWDCTICAPRATDPSRQESHPCRNPRGHAFSTVNGWTRHADRRHTHTFEVLSPVAPNLPTARDRAAEILTRRQAAAVLA</sequence>
<dbReference type="OrthoDB" id="4232612at2"/>
<organism evidence="1 2">
    <name type="scientific">Streptomyces tirandamycinicus</name>
    <dbReference type="NCBI Taxonomy" id="2174846"/>
    <lineage>
        <taxon>Bacteria</taxon>
        <taxon>Bacillati</taxon>
        <taxon>Actinomycetota</taxon>
        <taxon>Actinomycetes</taxon>
        <taxon>Kitasatosporales</taxon>
        <taxon>Streptomycetaceae</taxon>
        <taxon>Streptomyces</taxon>
    </lineage>
</organism>
<keyword evidence="2" id="KW-1185">Reference proteome</keyword>
<name>A0A2S1T1U7_9ACTN</name>
<accession>A0A2S1T1U7</accession>
<dbReference type="Proteomes" id="UP000244900">
    <property type="component" value="Chromosome"/>
</dbReference>
<dbReference type="KEGG" id="stir:DDW44_30455"/>
<dbReference type="AlphaFoldDB" id="A0A2S1T1U7"/>
<gene>
    <name evidence="1" type="ORF">DDW44_30455</name>
</gene>
<evidence type="ECO:0000313" key="2">
    <source>
        <dbReference type="Proteomes" id="UP000244900"/>
    </source>
</evidence>
<reference evidence="1 2" key="1">
    <citation type="submission" date="2018-05" db="EMBL/GenBank/DDBJ databases">
        <title>Complete genome sequence of sponge-derived Streptomyces sp. HNM0039.</title>
        <authorList>
            <person name="Huang X."/>
            <person name="Zhou S."/>
        </authorList>
    </citation>
    <scope>NUCLEOTIDE SEQUENCE [LARGE SCALE GENOMIC DNA]</scope>
    <source>
        <strain evidence="1 2">HNM0039</strain>
    </source>
</reference>
<proteinExistence type="predicted"/>